<evidence type="ECO:0000256" key="9">
    <source>
        <dbReference type="ARBA" id="ARBA00023049"/>
    </source>
</evidence>
<dbReference type="InterPro" id="IPR036375">
    <property type="entry name" value="Hemopexin-like_dom_sf"/>
</dbReference>
<feature type="region of interest" description="Disordered" evidence="12">
    <location>
        <begin position="137"/>
        <end position="179"/>
    </location>
</feature>
<comment type="caution">
    <text evidence="14">The sequence shown here is derived from an EMBL/GenBank/DDBJ whole genome shotgun (WGS) entry which is preliminary data.</text>
</comment>
<evidence type="ECO:0000256" key="3">
    <source>
        <dbReference type="ARBA" id="ARBA00022670"/>
    </source>
</evidence>
<evidence type="ECO:0000256" key="10">
    <source>
        <dbReference type="ARBA" id="ARBA00023145"/>
    </source>
</evidence>
<dbReference type="CDD" id="cd04278">
    <property type="entry name" value="ZnMc_MMP"/>
    <property type="match status" value="2"/>
</dbReference>
<keyword evidence="6" id="KW-0677">Repeat</keyword>
<dbReference type="CDD" id="cd00094">
    <property type="entry name" value="HX"/>
    <property type="match status" value="2"/>
</dbReference>
<protein>
    <recommendedName>
        <fullName evidence="13">Peptidase metallopeptidase domain-containing protein</fullName>
    </recommendedName>
</protein>
<feature type="repeat" description="Hemopexin" evidence="11">
    <location>
        <begin position="276"/>
        <end position="324"/>
    </location>
</feature>
<dbReference type="SUPFAM" id="SSF47090">
    <property type="entry name" value="PGBD-like"/>
    <property type="match status" value="1"/>
</dbReference>
<feature type="repeat" description="Hemopexin" evidence="11">
    <location>
        <begin position="778"/>
        <end position="823"/>
    </location>
</feature>
<dbReference type="PRINTS" id="PR00138">
    <property type="entry name" value="MATRIXIN"/>
</dbReference>
<feature type="region of interest" description="Disordered" evidence="12">
    <location>
        <begin position="684"/>
        <end position="761"/>
    </location>
</feature>
<keyword evidence="10" id="KW-0865">Zymogen</keyword>
<feature type="compositionally biased region" description="Pro residues" evidence="12">
    <location>
        <begin position="161"/>
        <end position="171"/>
    </location>
</feature>
<feature type="repeat" description="Hemopexin" evidence="11">
    <location>
        <begin position="230"/>
        <end position="269"/>
    </location>
</feature>
<dbReference type="PROSITE" id="PS51642">
    <property type="entry name" value="HEMOPEXIN_2"/>
    <property type="match status" value="7"/>
</dbReference>
<evidence type="ECO:0000256" key="1">
    <source>
        <dbReference type="ARBA" id="ARBA00001947"/>
    </source>
</evidence>
<dbReference type="SUPFAM" id="SSF50923">
    <property type="entry name" value="Hemopexin-like domain"/>
    <property type="match status" value="2"/>
</dbReference>
<name>A0ABN8NVL3_9CNID</name>
<keyword evidence="4" id="KW-0479">Metal-binding</keyword>
<keyword evidence="9" id="KW-0482">Metalloprotease</keyword>
<organism evidence="14 15">
    <name type="scientific">Porites lobata</name>
    <dbReference type="NCBI Taxonomy" id="104759"/>
    <lineage>
        <taxon>Eukaryota</taxon>
        <taxon>Metazoa</taxon>
        <taxon>Cnidaria</taxon>
        <taxon>Anthozoa</taxon>
        <taxon>Hexacorallia</taxon>
        <taxon>Scleractinia</taxon>
        <taxon>Fungiina</taxon>
        <taxon>Poritidae</taxon>
        <taxon>Porites</taxon>
    </lineage>
</organism>
<gene>
    <name evidence="14" type="ORF">PLOB_00029299</name>
</gene>
<keyword evidence="8" id="KW-0862">Zinc</keyword>
<dbReference type="SUPFAM" id="SSF55486">
    <property type="entry name" value="Metalloproteases ('zincins'), catalytic domain"/>
    <property type="match status" value="2"/>
</dbReference>
<feature type="compositionally biased region" description="Low complexity" evidence="12">
    <location>
        <begin position="151"/>
        <end position="160"/>
    </location>
</feature>
<comment type="cofactor">
    <cofactor evidence="1">
        <name>Zn(2+)</name>
        <dbReference type="ChEBI" id="CHEBI:29105"/>
    </cofactor>
</comment>
<keyword evidence="5" id="KW-0732">Signal</keyword>
<evidence type="ECO:0000256" key="4">
    <source>
        <dbReference type="ARBA" id="ARBA00022723"/>
    </source>
</evidence>
<dbReference type="InterPro" id="IPR033739">
    <property type="entry name" value="M10A_MMP"/>
</dbReference>
<evidence type="ECO:0000313" key="14">
    <source>
        <dbReference type="EMBL" id="CAH3122238.1"/>
    </source>
</evidence>
<sequence>MIHKWDEASALTIREADPSIPDDKVDILISFVEGYHGDPYPFDGTGGTLAHAFYPHNNQGLSGDAHFDDAERFTTGTKDGINLDWVALHEIGHSLGLEHSNVRESVMYPWYKGYQGSNIELTNDDILGIRALYPVKRPVTKRPETRKPTKPTRAPRTTPSTQPPPTDPPTPTAIHPACKPGTKYDAVVMERDRRGKFHTHFFHREMFWTLNERLQRGRPRRVSDYWPDVRTPIDAAHRNRNGNIVFFTGNKYWEYRNNRRLIGSGSLDRYGLSSDLTDMDAVFTWHPNKKTYFFKGKKYWRYNEEERRIDPYYPREIRQGWPGLVKKDIDAAVTWRNTRSYIFSGEKYFRLQNKATGRMVYNDRGYPQITADKWMKCNDSPPPGNLPTTRTQGVTPYETIGVANFSTLWTTESLNYQNTKNSPKSVRRNMSKFSVKHFELLTQGNHYGMALEGQSVTINAISKLQRRAGINVTGVLDTETKKLLVIPRCGVTEDDYKGQDYGTEKGITERRRRKRFTLQGSWWNKKDLTYRFLSSTADLPVDIQQNILRKMINKWAEVSTLTVREANSSASDNDVDILISFVRGFHNDPYPFDGQGGTLAHAYYPHNNLGLSGDAHFDDDERFTTGTSDGINLDWVAVHEFGHSMGLEHSNVRESIMYPWYKGYFPNIELTEDDILGIQALYETPTTQPETTTKATTTETPTTQPETTTKATTTETPTTQPETTTKATTTETPTTQPETTTKATTTETLTTQPETTTKATTTETLTTPTTSELEICKVKKFDSFVMGYDGKTYVFSGDYFWVLSERLKVESGPTKITLKWKEVRTPINSAYTNWDGRTVFFTGSEYWMYFDYRLEEGPLYLTQYGGRDGLPSALENMDAAFIWEKNYKAYFFKGWEYWRYDEISKRVDPGYPKNISIWGLPHPMDSVMSWSGNKRTYFFKDENYWRLDDRLLKFDKGYPRDITQIWMSCPT</sequence>
<evidence type="ECO:0000256" key="11">
    <source>
        <dbReference type="PROSITE-ProRule" id="PRU01011"/>
    </source>
</evidence>
<keyword evidence="3" id="KW-0645">Protease</keyword>
<reference evidence="14 15" key="1">
    <citation type="submission" date="2022-05" db="EMBL/GenBank/DDBJ databases">
        <authorList>
            <consortium name="Genoscope - CEA"/>
            <person name="William W."/>
        </authorList>
    </citation>
    <scope>NUCLEOTIDE SEQUENCE [LARGE SCALE GENOMIC DNA]</scope>
</reference>
<dbReference type="PANTHER" id="PTHR10201:SF291">
    <property type="entry name" value="MATRIX METALLOPROTEINASE 1, ISOFORM C-RELATED"/>
    <property type="match status" value="1"/>
</dbReference>
<dbReference type="Gene3D" id="2.110.10.10">
    <property type="entry name" value="Hemopexin-like domain"/>
    <property type="match status" value="3"/>
</dbReference>
<evidence type="ECO:0000256" key="8">
    <source>
        <dbReference type="ARBA" id="ARBA00022833"/>
    </source>
</evidence>
<accession>A0ABN8NVL3</accession>
<dbReference type="Gene3D" id="3.40.390.10">
    <property type="entry name" value="Collagenase (Catalytic Domain)"/>
    <property type="match status" value="2"/>
</dbReference>
<feature type="repeat" description="Hemopexin" evidence="11">
    <location>
        <begin position="921"/>
        <end position="969"/>
    </location>
</feature>
<dbReference type="InterPro" id="IPR021190">
    <property type="entry name" value="Pept_M10A"/>
</dbReference>
<proteinExistence type="inferred from homology"/>
<dbReference type="InterPro" id="IPR018487">
    <property type="entry name" value="Hemopexin-like_repeat"/>
</dbReference>
<dbReference type="EMBL" id="CALNXK010000037">
    <property type="protein sequence ID" value="CAH3122238.1"/>
    <property type="molecule type" value="Genomic_DNA"/>
</dbReference>
<evidence type="ECO:0000256" key="12">
    <source>
        <dbReference type="SAM" id="MobiDB-lite"/>
    </source>
</evidence>
<evidence type="ECO:0000313" key="15">
    <source>
        <dbReference type="Proteomes" id="UP001159405"/>
    </source>
</evidence>
<feature type="repeat" description="Hemopexin" evidence="11">
    <location>
        <begin position="326"/>
        <end position="377"/>
    </location>
</feature>
<feature type="repeat" description="Hemopexin" evidence="11">
    <location>
        <begin position="874"/>
        <end position="920"/>
    </location>
</feature>
<dbReference type="Pfam" id="PF00045">
    <property type="entry name" value="Hemopexin"/>
    <property type="match status" value="6"/>
</dbReference>
<dbReference type="InterPro" id="IPR024079">
    <property type="entry name" value="MetalloPept_cat_dom_sf"/>
</dbReference>
<dbReference type="InterPro" id="IPR001818">
    <property type="entry name" value="Pept_M10_metallopeptidase"/>
</dbReference>
<dbReference type="Pfam" id="PF00413">
    <property type="entry name" value="Peptidase_M10"/>
    <property type="match status" value="2"/>
</dbReference>
<dbReference type="PANTHER" id="PTHR10201">
    <property type="entry name" value="MATRIX METALLOPROTEINASE"/>
    <property type="match status" value="1"/>
</dbReference>
<dbReference type="SMART" id="SM00120">
    <property type="entry name" value="HX"/>
    <property type="match status" value="8"/>
</dbReference>
<dbReference type="InterPro" id="IPR036365">
    <property type="entry name" value="PGBD-like_sf"/>
</dbReference>
<evidence type="ECO:0000256" key="5">
    <source>
        <dbReference type="ARBA" id="ARBA00022729"/>
    </source>
</evidence>
<comment type="similarity">
    <text evidence="2">Belongs to the peptidase M10A family.</text>
</comment>
<dbReference type="SMART" id="SM00235">
    <property type="entry name" value="ZnMc"/>
    <property type="match status" value="2"/>
</dbReference>
<dbReference type="InterPro" id="IPR006026">
    <property type="entry name" value="Peptidase_Metallo"/>
</dbReference>
<keyword evidence="7" id="KW-0378">Hydrolase</keyword>
<keyword evidence="15" id="KW-1185">Reference proteome</keyword>
<feature type="domain" description="Peptidase metallopeptidase" evidence="13">
    <location>
        <begin position="519"/>
        <end position="684"/>
    </location>
</feature>
<evidence type="ECO:0000256" key="2">
    <source>
        <dbReference type="ARBA" id="ARBA00010370"/>
    </source>
</evidence>
<feature type="domain" description="Peptidase metallopeptidase" evidence="13">
    <location>
        <begin position="1"/>
        <end position="135"/>
    </location>
</feature>
<evidence type="ECO:0000256" key="6">
    <source>
        <dbReference type="ARBA" id="ARBA00022737"/>
    </source>
</evidence>
<evidence type="ECO:0000256" key="7">
    <source>
        <dbReference type="ARBA" id="ARBA00022801"/>
    </source>
</evidence>
<dbReference type="Proteomes" id="UP001159405">
    <property type="component" value="Unassembled WGS sequence"/>
</dbReference>
<evidence type="ECO:0000259" key="13">
    <source>
        <dbReference type="SMART" id="SM00235"/>
    </source>
</evidence>
<dbReference type="InterPro" id="IPR000585">
    <property type="entry name" value="Hemopexin-like_dom"/>
</dbReference>
<feature type="repeat" description="Hemopexin" evidence="11">
    <location>
        <begin position="181"/>
        <end position="229"/>
    </location>
</feature>